<keyword evidence="2" id="KW-0288">FMN</keyword>
<evidence type="ECO:0000259" key="3">
    <source>
        <dbReference type="Pfam" id="PF03358"/>
    </source>
</evidence>
<evidence type="ECO:0000313" key="4">
    <source>
        <dbReference type="EMBL" id="MSS26809.1"/>
    </source>
</evidence>
<reference evidence="4 5" key="1">
    <citation type="submission" date="2019-09" db="EMBL/GenBank/DDBJ databases">
        <title>In-depth cultivation of the pig gut microbiome towards novel bacterial diversity and tailored functional studies.</title>
        <authorList>
            <person name="Wylensek D."/>
            <person name="Hitch T.C.A."/>
            <person name="Clavel T."/>
        </authorList>
    </citation>
    <scope>NUCLEOTIDE SEQUENCE [LARGE SCALE GENOMIC DNA]</scope>
    <source>
        <strain evidence="4 5">PG-178-WT-4</strain>
    </source>
</reference>
<keyword evidence="1" id="KW-0285">Flavoprotein</keyword>
<sequence>MHIYAVNGSPRKKWNTATVLQHALDGAAEAGGAHCRTEMLHLYDYRYKGCMSCFECKRTGGASYGKCAVRDELAPVLEKLAEADGIIFGSPVYFHSVTGMMRSFLERFMFPCLAYDKQYSSLAPQKIATAFIYTMNVTREFMLEQSYPEKLRTTESFMERLFSRPGVLYVYDTYQFSDYSKYKVECFSEEEKARRRKEQFPLDCQKARELGAALARQAEQEQARN</sequence>
<evidence type="ECO:0000256" key="1">
    <source>
        <dbReference type="ARBA" id="ARBA00022630"/>
    </source>
</evidence>
<dbReference type="Pfam" id="PF03358">
    <property type="entry name" value="FMN_red"/>
    <property type="match status" value="1"/>
</dbReference>
<dbReference type="AlphaFoldDB" id="A0A6L5XI77"/>
<name>A0A6L5XI77_9BACT</name>
<feature type="domain" description="NADPH-dependent FMN reductase-like" evidence="3">
    <location>
        <begin position="1"/>
        <end position="115"/>
    </location>
</feature>
<comment type="caution">
    <text evidence="4">The sequence shown here is derived from an EMBL/GenBank/DDBJ whole genome shotgun (WGS) entry which is preliminary data.</text>
</comment>
<dbReference type="PANTHER" id="PTHR43278:SF2">
    <property type="entry name" value="IRON-SULFUR FLAVOPROTEIN"/>
    <property type="match status" value="1"/>
</dbReference>
<protein>
    <submittedName>
        <fullName evidence="4">Flavodoxin family protein</fullName>
    </submittedName>
</protein>
<dbReference type="InterPro" id="IPR051796">
    <property type="entry name" value="ISF_SsuE-like"/>
</dbReference>
<dbReference type="Gene3D" id="3.40.50.360">
    <property type="match status" value="1"/>
</dbReference>
<keyword evidence="5" id="KW-1185">Reference proteome</keyword>
<dbReference type="SUPFAM" id="SSF52218">
    <property type="entry name" value="Flavoproteins"/>
    <property type="match status" value="1"/>
</dbReference>
<dbReference type="InterPro" id="IPR029039">
    <property type="entry name" value="Flavoprotein-like_sf"/>
</dbReference>
<dbReference type="GO" id="GO:0016491">
    <property type="term" value="F:oxidoreductase activity"/>
    <property type="evidence" value="ECO:0007669"/>
    <property type="project" value="InterPro"/>
</dbReference>
<proteinExistence type="predicted"/>
<gene>
    <name evidence="4" type="ORF">FYJ44_01865</name>
</gene>
<dbReference type="InterPro" id="IPR005025">
    <property type="entry name" value="FMN_Rdtase-like_dom"/>
</dbReference>
<dbReference type="Proteomes" id="UP000477488">
    <property type="component" value="Unassembled WGS sequence"/>
</dbReference>
<accession>A0A6L5XI77</accession>
<dbReference type="EMBL" id="VUMH01000001">
    <property type="protein sequence ID" value="MSS26809.1"/>
    <property type="molecule type" value="Genomic_DNA"/>
</dbReference>
<organism evidence="4 5">
    <name type="scientific">Desulfovibrio porci</name>
    <dbReference type="NCBI Taxonomy" id="2605782"/>
    <lineage>
        <taxon>Bacteria</taxon>
        <taxon>Pseudomonadati</taxon>
        <taxon>Thermodesulfobacteriota</taxon>
        <taxon>Desulfovibrionia</taxon>
        <taxon>Desulfovibrionales</taxon>
        <taxon>Desulfovibrionaceae</taxon>
        <taxon>Desulfovibrio</taxon>
    </lineage>
</organism>
<evidence type="ECO:0000313" key="5">
    <source>
        <dbReference type="Proteomes" id="UP000477488"/>
    </source>
</evidence>
<dbReference type="PANTHER" id="PTHR43278">
    <property type="entry name" value="NAD(P)H-DEPENDENT FMN-CONTAINING OXIDOREDUCTASE YWQN-RELATED"/>
    <property type="match status" value="1"/>
</dbReference>
<evidence type="ECO:0000256" key="2">
    <source>
        <dbReference type="ARBA" id="ARBA00022643"/>
    </source>
</evidence>
<dbReference type="RefSeq" id="WP_154508593.1">
    <property type="nucleotide sequence ID" value="NZ_JAXELC010000055.1"/>
</dbReference>